<comment type="caution">
    <text evidence="8">The sequence shown here is derived from an EMBL/GenBank/DDBJ whole genome shotgun (WGS) entry which is preliminary data.</text>
</comment>
<name>A0ABP9CB46_9PSEU</name>
<proteinExistence type="inferred from homology"/>
<keyword evidence="5" id="KW-0046">Antibiotic resistance</keyword>
<organism evidence="8 9">
    <name type="scientific">Actinomycetospora chlora</name>
    <dbReference type="NCBI Taxonomy" id="663608"/>
    <lineage>
        <taxon>Bacteria</taxon>
        <taxon>Bacillati</taxon>
        <taxon>Actinomycetota</taxon>
        <taxon>Actinomycetes</taxon>
        <taxon>Pseudonocardiales</taxon>
        <taxon>Pseudonocardiaceae</taxon>
        <taxon>Actinomycetospora</taxon>
    </lineage>
</organism>
<dbReference type="PANTHER" id="PTHR43229">
    <property type="entry name" value="NODULATION PROTEIN J"/>
    <property type="match status" value="1"/>
</dbReference>
<dbReference type="Proteomes" id="UP001500928">
    <property type="component" value="Unassembled WGS sequence"/>
</dbReference>
<dbReference type="PIRSF" id="PIRSF006648">
    <property type="entry name" value="DrrB"/>
    <property type="match status" value="1"/>
</dbReference>
<feature type="domain" description="ABC transmembrane type-2" evidence="7">
    <location>
        <begin position="45"/>
        <end position="272"/>
    </location>
</feature>
<evidence type="ECO:0000256" key="6">
    <source>
        <dbReference type="RuleBase" id="RU361157"/>
    </source>
</evidence>
<accession>A0ABP9CB46</accession>
<protein>
    <recommendedName>
        <fullName evidence="6">Transport permease protein</fullName>
    </recommendedName>
</protein>
<feature type="transmembrane region" description="Helical" evidence="6">
    <location>
        <begin position="199"/>
        <end position="220"/>
    </location>
</feature>
<evidence type="ECO:0000256" key="1">
    <source>
        <dbReference type="ARBA" id="ARBA00004141"/>
    </source>
</evidence>
<evidence type="ECO:0000313" key="9">
    <source>
        <dbReference type="Proteomes" id="UP001500928"/>
    </source>
</evidence>
<dbReference type="InterPro" id="IPR013525">
    <property type="entry name" value="ABC2_TM"/>
</dbReference>
<dbReference type="InterPro" id="IPR000412">
    <property type="entry name" value="ABC_2_transport"/>
</dbReference>
<keyword evidence="4 6" id="KW-0472">Membrane</keyword>
<keyword evidence="6" id="KW-1003">Cell membrane</keyword>
<comment type="subcellular location">
    <subcellularLocation>
        <location evidence="6">Cell membrane</location>
        <topology evidence="6">Multi-pass membrane protein</topology>
    </subcellularLocation>
    <subcellularLocation>
        <location evidence="1">Membrane</location>
        <topology evidence="1">Multi-pass membrane protein</topology>
    </subcellularLocation>
</comment>
<reference evidence="9" key="1">
    <citation type="journal article" date="2019" name="Int. J. Syst. Evol. Microbiol.">
        <title>The Global Catalogue of Microorganisms (GCM) 10K type strain sequencing project: providing services to taxonomists for standard genome sequencing and annotation.</title>
        <authorList>
            <consortium name="The Broad Institute Genomics Platform"/>
            <consortium name="The Broad Institute Genome Sequencing Center for Infectious Disease"/>
            <person name="Wu L."/>
            <person name="Ma J."/>
        </authorList>
    </citation>
    <scope>NUCLEOTIDE SEQUENCE [LARGE SCALE GENOMIC DNA]</scope>
    <source>
        <strain evidence="9">JCM 17979</strain>
    </source>
</reference>
<dbReference type="Pfam" id="PF01061">
    <property type="entry name" value="ABC2_membrane"/>
    <property type="match status" value="1"/>
</dbReference>
<evidence type="ECO:0000256" key="2">
    <source>
        <dbReference type="ARBA" id="ARBA00022692"/>
    </source>
</evidence>
<evidence type="ECO:0000256" key="5">
    <source>
        <dbReference type="ARBA" id="ARBA00023251"/>
    </source>
</evidence>
<keyword evidence="2 6" id="KW-0812">Transmembrane</keyword>
<keyword evidence="9" id="KW-1185">Reference proteome</keyword>
<feature type="transmembrane region" description="Helical" evidence="6">
    <location>
        <begin position="162"/>
        <end position="187"/>
    </location>
</feature>
<dbReference type="InterPro" id="IPR047817">
    <property type="entry name" value="ABC2_TM_bact-type"/>
</dbReference>
<dbReference type="EMBL" id="BAABHO010000057">
    <property type="protein sequence ID" value="GAA4807406.1"/>
    <property type="molecule type" value="Genomic_DNA"/>
</dbReference>
<keyword evidence="3 6" id="KW-1133">Transmembrane helix</keyword>
<feature type="transmembrane region" description="Helical" evidence="6">
    <location>
        <begin position="251"/>
        <end position="269"/>
    </location>
</feature>
<evidence type="ECO:0000256" key="4">
    <source>
        <dbReference type="ARBA" id="ARBA00023136"/>
    </source>
</evidence>
<dbReference type="PANTHER" id="PTHR43229:SF2">
    <property type="entry name" value="NODULATION PROTEIN J"/>
    <property type="match status" value="1"/>
</dbReference>
<gene>
    <name evidence="8" type="ORF">GCM10023200_51280</name>
</gene>
<feature type="transmembrane region" description="Helical" evidence="6">
    <location>
        <begin position="136"/>
        <end position="156"/>
    </location>
</feature>
<evidence type="ECO:0000313" key="8">
    <source>
        <dbReference type="EMBL" id="GAA4807406.1"/>
    </source>
</evidence>
<evidence type="ECO:0000259" key="7">
    <source>
        <dbReference type="PROSITE" id="PS51012"/>
    </source>
</evidence>
<sequence>MSVLPAAPPDASAERTSPLAELALLARRIGAMCLVELQKLRHDRTELVTRTVQPALWLVVFGTTFSRIHAIPTGSTPYLDFLAPGILAQSALFIAIFYGIQVIWERDAGVLAKLLVTPTPRSALVASKAFAAGLRALVQALVVVVIALLLGVGMTANPLKLLGAAAAVVLGSAFFCCFSITLAGLVLKRDRLMGIGQAITMPLFFASNALYPVAIMPTWLQWITYVNPLSYEVDALRGLLIGTPARLGLDFLVLAVAAAAMITIASAILPRLARG</sequence>
<dbReference type="RefSeq" id="WP_345422621.1">
    <property type="nucleotide sequence ID" value="NZ_BAABHO010000057.1"/>
</dbReference>
<dbReference type="InterPro" id="IPR051784">
    <property type="entry name" value="Nod_factor_ABC_transporter"/>
</dbReference>
<evidence type="ECO:0000256" key="3">
    <source>
        <dbReference type="ARBA" id="ARBA00022989"/>
    </source>
</evidence>
<dbReference type="PROSITE" id="PS51012">
    <property type="entry name" value="ABC_TM2"/>
    <property type="match status" value="1"/>
</dbReference>
<feature type="transmembrane region" description="Helical" evidence="6">
    <location>
        <begin position="81"/>
        <end position="104"/>
    </location>
</feature>
<dbReference type="PRINTS" id="PR00164">
    <property type="entry name" value="ABC2TRNSPORT"/>
</dbReference>
<keyword evidence="6" id="KW-0813">Transport</keyword>
<comment type="similarity">
    <text evidence="6">Belongs to the ABC-2 integral membrane protein family.</text>
</comment>
<comment type="caution">
    <text evidence="6">Lacks conserved residue(s) required for the propagation of feature annotation.</text>
</comment>